<comment type="caution">
    <text evidence="8">The sequence shown here is derived from an EMBL/GenBank/DDBJ whole genome shotgun (WGS) entry which is preliminary data.</text>
</comment>
<dbReference type="FunFam" id="3.80.10.10:FF:000400">
    <property type="entry name" value="Nuclear pore complex protein NUP107"/>
    <property type="match status" value="1"/>
</dbReference>
<organism evidence="8 9">
    <name type="scientific">Striga hermonthica</name>
    <name type="common">Purple witchweed</name>
    <name type="synonym">Buchnera hermonthica</name>
    <dbReference type="NCBI Taxonomy" id="68872"/>
    <lineage>
        <taxon>Eukaryota</taxon>
        <taxon>Viridiplantae</taxon>
        <taxon>Streptophyta</taxon>
        <taxon>Embryophyta</taxon>
        <taxon>Tracheophyta</taxon>
        <taxon>Spermatophyta</taxon>
        <taxon>Magnoliopsida</taxon>
        <taxon>eudicotyledons</taxon>
        <taxon>Gunneridae</taxon>
        <taxon>Pentapetalae</taxon>
        <taxon>asterids</taxon>
        <taxon>lamiids</taxon>
        <taxon>Lamiales</taxon>
        <taxon>Orobanchaceae</taxon>
        <taxon>Buchnereae</taxon>
        <taxon>Striga</taxon>
    </lineage>
</organism>
<dbReference type="PANTHER" id="PTHR48054">
    <property type="entry name" value="RECEPTOR KINASE-LIKE PROTEIN XA21"/>
    <property type="match status" value="1"/>
</dbReference>
<sequence length="405" mass="45343">MTKLPFPHLKQKWGNPPSLQSWNDTCPHCAWSGIQCAGDGSVTGINLTGYDIAGAITKSSFFTFENLIVLDLHVYQFSGNILTAVLNCTKLRYLDLSQNNFVENIPTDIDRLQSLEYINLGSTGFTGDIPPAIGNLTRLRTLMLNYALFNTTYPAEISNLTDLENLGLAYNDITPAVIPPGFRNLRKVKFLWMAQSKLIGRIPDTFSGTIPKSIDSLDLVSLDLSENNLTGEIPEDFGKLEKLELLGLCINRFSGEIPQSLGLLPSLETFKVFMNDLSGILPPEMGSRSRLKSFQDHQPCRSSQKPSCTEESTLPHNVNFRIAYHKGQFNFQNCAFEVQVPSSHHRQSNQVEGHHGEATINTYRDFPSHTLSISINMTWTTSSSERHKDFLKQLEITPTHFIKTT</sequence>
<dbReference type="InterPro" id="IPR001611">
    <property type="entry name" value="Leu-rich_rpt"/>
</dbReference>
<dbReference type="GO" id="GO:0016020">
    <property type="term" value="C:membrane"/>
    <property type="evidence" value="ECO:0007669"/>
    <property type="project" value="UniProtKB-SubCell"/>
</dbReference>
<feature type="region of interest" description="Disordered" evidence="6">
    <location>
        <begin position="291"/>
        <end position="311"/>
    </location>
</feature>
<dbReference type="PANTHER" id="PTHR48054:SF21">
    <property type="entry name" value="KINASE FAMILY WITH LEUCINE-RICH REPEAT DOMAIN-CONTAINING PROTEIN"/>
    <property type="match status" value="1"/>
</dbReference>
<reference evidence="8" key="1">
    <citation type="submission" date="2019-12" db="EMBL/GenBank/DDBJ databases">
        <authorList>
            <person name="Scholes J."/>
        </authorList>
    </citation>
    <scope>NUCLEOTIDE SEQUENCE</scope>
</reference>
<evidence type="ECO:0000259" key="7">
    <source>
        <dbReference type="Pfam" id="PF23598"/>
    </source>
</evidence>
<proteinExistence type="predicted"/>
<dbReference type="Pfam" id="PF00560">
    <property type="entry name" value="LRR_1"/>
    <property type="match status" value="1"/>
</dbReference>
<evidence type="ECO:0000256" key="5">
    <source>
        <dbReference type="ARBA" id="ARBA00023136"/>
    </source>
</evidence>
<evidence type="ECO:0000313" key="8">
    <source>
        <dbReference type="EMBL" id="CAA0838387.1"/>
    </source>
</evidence>
<dbReference type="SUPFAM" id="SSF52058">
    <property type="entry name" value="L domain-like"/>
    <property type="match status" value="1"/>
</dbReference>
<dbReference type="GO" id="GO:0016301">
    <property type="term" value="F:kinase activity"/>
    <property type="evidence" value="ECO:0007669"/>
    <property type="project" value="UniProtKB-KW"/>
</dbReference>
<keyword evidence="8" id="KW-0418">Kinase</keyword>
<evidence type="ECO:0000256" key="3">
    <source>
        <dbReference type="ARBA" id="ARBA00022729"/>
    </source>
</evidence>
<keyword evidence="8" id="KW-0808">Transferase</keyword>
<dbReference type="InterPro" id="IPR052592">
    <property type="entry name" value="LRR-RLK"/>
</dbReference>
<dbReference type="EMBL" id="CACSLK010030875">
    <property type="protein sequence ID" value="CAA0838387.1"/>
    <property type="molecule type" value="Genomic_DNA"/>
</dbReference>
<keyword evidence="5" id="KW-0472">Membrane</keyword>
<feature type="domain" description="Disease resistance R13L4/SHOC-2-like LRR" evidence="7">
    <location>
        <begin position="59"/>
        <end position="171"/>
    </location>
</feature>
<feature type="compositionally biased region" description="Polar residues" evidence="6">
    <location>
        <begin position="300"/>
        <end position="311"/>
    </location>
</feature>
<evidence type="ECO:0000256" key="2">
    <source>
        <dbReference type="ARBA" id="ARBA00022614"/>
    </source>
</evidence>
<dbReference type="OrthoDB" id="676979at2759"/>
<keyword evidence="4" id="KW-0677">Repeat</keyword>
<dbReference type="Proteomes" id="UP001153555">
    <property type="component" value="Unassembled WGS sequence"/>
</dbReference>
<name>A0A9N7RMW5_STRHE</name>
<keyword evidence="3" id="KW-0732">Signal</keyword>
<gene>
    <name evidence="8" type="ORF">SHERM_04995</name>
</gene>
<dbReference type="InterPro" id="IPR055414">
    <property type="entry name" value="LRR_R13L4/SHOC2-like"/>
</dbReference>
<dbReference type="FunFam" id="3.80.10.10:FF:000221">
    <property type="entry name" value="Leucine-rich repeat receptor-like protein kinase PXL1"/>
    <property type="match status" value="1"/>
</dbReference>
<evidence type="ECO:0000313" key="9">
    <source>
        <dbReference type="Proteomes" id="UP001153555"/>
    </source>
</evidence>
<keyword evidence="9" id="KW-1185">Reference proteome</keyword>
<comment type="subcellular location">
    <subcellularLocation>
        <location evidence="1">Membrane</location>
    </subcellularLocation>
</comment>
<dbReference type="InterPro" id="IPR032675">
    <property type="entry name" value="LRR_dom_sf"/>
</dbReference>
<evidence type="ECO:0000256" key="4">
    <source>
        <dbReference type="ARBA" id="ARBA00022737"/>
    </source>
</evidence>
<dbReference type="AlphaFoldDB" id="A0A9N7RMW5"/>
<protein>
    <submittedName>
        <fullName evidence="8">Protein kinase family protein with leucine-rich repeat domain</fullName>
    </submittedName>
</protein>
<dbReference type="Gene3D" id="3.80.10.10">
    <property type="entry name" value="Ribonuclease Inhibitor"/>
    <property type="match status" value="3"/>
</dbReference>
<evidence type="ECO:0000256" key="6">
    <source>
        <dbReference type="SAM" id="MobiDB-lite"/>
    </source>
</evidence>
<evidence type="ECO:0000256" key="1">
    <source>
        <dbReference type="ARBA" id="ARBA00004370"/>
    </source>
</evidence>
<accession>A0A9N7RMW5</accession>
<dbReference type="Pfam" id="PF23598">
    <property type="entry name" value="LRR_14"/>
    <property type="match status" value="1"/>
</dbReference>
<keyword evidence="2" id="KW-0433">Leucine-rich repeat</keyword>